<dbReference type="PIRSF" id="PIRSF001480">
    <property type="entry name" value="Mannose-6-phosphate_isomerase"/>
    <property type="match status" value="1"/>
</dbReference>
<dbReference type="Pfam" id="PF20511">
    <property type="entry name" value="PMI_typeI_cat"/>
    <property type="match status" value="1"/>
</dbReference>
<evidence type="ECO:0000256" key="5">
    <source>
        <dbReference type="ARBA" id="ARBA00022833"/>
    </source>
</evidence>
<keyword evidence="5 8" id="KW-0862">Zinc</keyword>
<dbReference type="InterPro" id="IPR018050">
    <property type="entry name" value="Pmannose_isomerase-type1_CS"/>
</dbReference>
<comment type="caution">
    <text evidence="10">The sequence shown here is derived from an EMBL/GenBank/DDBJ whole genome shotgun (WGS) entry which is preliminary data.</text>
</comment>
<dbReference type="InterPro" id="IPR014710">
    <property type="entry name" value="RmlC-like_jellyroll"/>
</dbReference>
<feature type="binding site" evidence="8">
    <location>
        <position position="241"/>
    </location>
    <ligand>
        <name>Zn(2+)</name>
        <dbReference type="ChEBI" id="CHEBI:29105"/>
    </ligand>
</feature>
<dbReference type="PANTHER" id="PTHR10309:SF0">
    <property type="entry name" value="MANNOSE-6-PHOSPHATE ISOMERASE"/>
    <property type="match status" value="1"/>
</dbReference>
<comment type="cofactor">
    <cofactor evidence="8">
        <name>Zn(2+)</name>
        <dbReference type="ChEBI" id="CHEBI:29105"/>
    </cofactor>
    <text evidence="8">Binds 1 zinc ion per subunit.</text>
</comment>
<name>A0A7X8YDA9_9MICC</name>
<evidence type="ECO:0000256" key="8">
    <source>
        <dbReference type="PIRSR" id="PIRSR001480-2"/>
    </source>
</evidence>
<dbReference type="PROSITE" id="PS00965">
    <property type="entry name" value="PMI_I_1"/>
    <property type="match status" value="1"/>
</dbReference>
<protein>
    <recommendedName>
        <fullName evidence="3">mannose-6-phosphate isomerase</fullName>
        <ecNumber evidence="3">5.3.1.8</ecNumber>
    </recommendedName>
</protein>
<evidence type="ECO:0000256" key="2">
    <source>
        <dbReference type="ARBA" id="ARBA00010772"/>
    </source>
</evidence>
<evidence type="ECO:0000256" key="7">
    <source>
        <dbReference type="PIRSR" id="PIRSR001480-1"/>
    </source>
</evidence>
<keyword evidence="4 8" id="KW-0479">Metal-binding</keyword>
<dbReference type="GO" id="GO:0009298">
    <property type="term" value="P:GDP-mannose biosynthetic process"/>
    <property type="evidence" value="ECO:0007669"/>
    <property type="project" value="InterPro"/>
</dbReference>
<dbReference type="NCBIfam" id="TIGR00218">
    <property type="entry name" value="manA"/>
    <property type="match status" value="1"/>
</dbReference>
<reference evidence="10 11" key="1">
    <citation type="submission" date="2020-04" db="EMBL/GenBank/DDBJ databases">
        <title>Nesterenkonia sp. nov., isolated from marine sediment.</title>
        <authorList>
            <person name="Zhang G."/>
        </authorList>
    </citation>
    <scope>NUCLEOTIDE SEQUENCE [LARGE SCALE GENOMIC DNA]</scope>
    <source>
        <strain evidence="10 11">MY13</strain>
    </source>
</reference>
<sequence>MFRMINPVRDYAWGSQTALSEVFGWAPSAHPQAEVWMGSHPAAPSQLITEDGEHQQIPELPYLLKVLAAEKPLSIQAHPSKAQAQSGYAAEEAAGVAIGAGERNYKDTNHKPELTVALTPFSMLCGFREPAQIMADLNAVQRLIAEGDLALAIESLSVDILREDYSAALETALRDSTGLLTVAAEELTSRNLNNLEPQLADTLSRVTSGFPGDPGLFVALMLNRIDLEPGEGVYVPAGVLHAYLHGVAVELQATSDNVLRGGLTPKHIDIPELLKVTTTEVISDPRLAPEQPSGELTGGRHLCYAPDSEDFELHNFEVQTEELSAGWELTAPTILLATAGKLTISGRITLTPGESAFIPAGTRLTLTAETPDQGAAQAYLATTPGALRTDHEKGAL</sequence>
<feature type="binding site" evidence="8">
    <location>
        <position position="78"/>
    </location>
    <ligand>
        <name>Zn(2+)</name>
        <dbReference type="ChEBI" id="CHEBI:29105"/>
    </ligand>
</feature>
<accession>A0A7X8YDA9</accession>
<dbReference type="InterPro" id="IPR001250">
    <property type="entry name" value="Man6P_Isoase-1"/>
</dbReference>
<evidence type="ECO:0000256" key="1">
    <source>
        <dbReference type="ARBA" id="ARBA00000757"/>
    </source>
</evidence>
<dbReference type="InterPro" id="IPR046457">
    <property type="entry name" value="PMI_typeI_cat"/>
</dbReference>
<dbReference type="EMBL" id="JABAHY010000001">
    <property type="protein sequence ID" value="NLS08947.1"/>
    <property type="molecule type" value="Genomic_DNA"/>
</dbReference>
<evidence type="ECO:0000313" key="10">
    <source>
        <dbReference type="EMBL" id="NLS08947.1"/>
    </source>
</evidence>
<dbReference type="InterPro" id="IPR016305">
    <property type="entry name" value="Mannose-6-P_Isomerase"/>
</dbReference>
<keyword evidence="11" id="KW-1185">Reference proteome</keyword>
<comment type="similarity">
    <text evidence="2">Belongs to the mannose-6-phosphate isomerase type 1 family.</text>
</comment>
<evidence type="ECO:0000256" key="3">
    <source>
        <dbReference type="ARBA" id="ARBA00011956"/>
    </source>
</evidence>
<organism evidence="10 11">
    <name type="scientific">Nesterenkonia sedimenti</name>
    <dbReference type="NCBI Taxonomy" id="1463632"/>
    <lineage>
        <taxon>Bacteria</taxon>
        <taxon>Bacillati</taxon>
        <taxon>Actinomycetota</taxon>
        <taxon>Actinomycetes</taxon>
        <taxon>Micrococcales</taxon>
        <taxon>Micrococcaceae</taxon>
        <taxon>Nesterenkonia</taxon>
    </lineage>
</organism>
<gene>
    <name evidence="10" type="primary">manA</name>
    <name evidence="10" type="ORF">HGQ17_02800</name>
</gene>
<dbReference type="Proteomes" id="UP000523139">
    <property type="component" value="Unassembled WGS sequence"/>
</dbReference>
<evidence type="ECO:0000259" key="9">
    <source>
        <dbReference type="Pfam" id="PF20511"/>
    </source>
</evidence>
<evidence type="ECO:0000256" key="6">
    <source>
        <dbReference type="ARBA" id="ARBA00023235"/>
    </source>
</evidence>
<evidence type="ECO:0000256" key="4">
    <source>
        <dbReference type="ARBA" id="ARBA00022723"/>
    </source>
</evidence>
<dbReference type="PRINTS" id="PR00714">
    <property type="entry name" value="MAN6PISMRASE"/>
</dbReference>
<dbReference type="SUPFAM" id="SSF51182">
    <property type="entry name" value="RmlC-like cupins"/>
    <property type="match status" value="1"/>
</dbReference>
<dbReference type="GO" id="GO:0008270">
    <property type="term" value="F:zinc ion binding"/>
    <property type="evidence" value="ECO:0007669"/>
    <property type="project" value="InterPro"/>
</dbReference>
<dbReference type="EC" id="5.3.1.8" evidence="3"/>
<proteinExistence type="inferred from homology"/>
<dbReference type="GO" id="GO:0004476">
    <property type="term" value="F:mannose-6-phosphate isomerase activity"/>
    <property type="evidence" value="ECO:0007669"/>
    <property type="project" value="UniProtKB-EC"/>
</dbReference>
<dbReference type="CDD" id="cd07011">
    <property type="entry name" value="cupin_PMI_type_I_N"/>
    <property type="match status" value="1"/>
</dbReference>
<dbReference type="Gene3D" id="1.10.441.10">
    <property type="entry name" value="Phosphomannose Isomerase, domain 2"/>
    <property type="match status" value="1"/>
</dbReference>
<feature type="binding site" evidence="8">
    <location>
        <position position="76"/>
    </location>
    <ligand>
        <name>Zn(2+)</name>
        <dbReference type="ChEBI" id="CHEBI:29105"/>
    </ligand>
</feature>
<comment type="catalytic activity">
    <reaction evidence="1">
        <text>D-mannose 6-phosphate = D-fructose 6-phosphate</text>
        <dbReference type="Rhea" id="RHEA:12356"/>
        <dbReference type="ChEBI" id="CHEBI:58735"/>
        <dbReference type="ChEBI" id="CHEBI:61527"/>
        <dbReference type="EC" id="5.3.1.8"/>
    </reaction>
</comment>
<feature type="active site" evidence="7">
    <location>
        <position position="260"/>
    </location>
</feature>
<feature type="domain" description="Phosphomannose isomerase type I catalytic" evidence="9">
    <location>
        <begin position="1"/>
        <end position="128"/>
    </location>
</feature>
<dbReference type="GO" id="GO:0005829">
    <property type="term" value="C:cytosol"/>
    <property type="evidence" value="ECO:0007669"/>
    <property type="project" value="TreeGrafter"/>
</dbReference>
<dbReference type="PANTHER" id="PTHR10309">
    <property type="entry name" value="MANNOSE-6-PHOSPHATE ISOMERASE"/>
    <property type="match status" value="1"/>
</dbReference>
<dbReference type="Gene3D" id="2.60.120.10">
    <property type="entry name" value="Jelly Rolls"/>
    <property type="match status" value="2"/>
</dbReference>
<dbReference type="GO" id="GO:0005975">
    <property type="term" value="P:carbohydrate metabolic process"/>
    <property type="evidence" value="ECO:0007669"/>
    <property type="project" value="InterPro"/>
</dbReference>
<feature type="binding site" evidence="8">
    <location>
        <position position="113"/>
    </location>
    <ligand>
        <name>Zn(2+)</name>
        <dbReference type="ChEBI" id="CHEBI:29105"/>
    </ligand>
</feature>
<evidence type="ECO:0000313" key="11">
    <source>
        <dbReference type="Proteomes" id="UP000523139"/>
    </source>
</evidence>
<dbReference type="InterPro" id="IPR011051">
    <property type="entry name" value="RmlC_Cupin_sf"/>
</dbReference>
<dbReference type="AlphaFoldDB" id="A0A7X8YDA9"/>
<keyword evidence="6 10" id="KW-0413">Isomerase</keyword>